<comment type="caution">
    <text evidence="1">The sequence shown here is derived from an EMBL/GenBank/DDBJ whole genome shotgun (WGS) entry which is preliminary data.</text>
</comment>
<gene>
    <name evidence="1" type="ORF">E2C01_093134</name>
</gene>
<organism evidence="1 2">
    <name type="scientific">Portunus trituberculatus</name>
    <name type="common">Swimming crab</name>
    <name type="synonym">Neptunus trituberculatus</name>
    <dbReference type="NCBI Taxonomy" id="210409"/>
    <lineage>
        <taxon>Eukaryota</taxon>
        <taxon>Metazoa</taxon>
        <taxon>Ecdysozoa</taxon>
        <taxon>Arthropoda</taxon>
        <taxon>Crustacea</taxon>
        <taxon>Multicrustacea</taxon>
        <taxon>Malacostraca</taxon>
        <taxon>Eumalacostraca</taxon>
        <taxon>Eucarida</taxon>
        <taxon>Decapoda</taxon>
        <taxon>Pleocyemata</taxon>
        <taxon>Brachyura</taxon>
        <taxon>Eubrachyura</taxon>
        <taxon>Portunoidea</taxon>
        <taxon>Portunidae</taxon>
        <taxon>Portuninae</taxon>
        <taxon>Portunus</taxon>
    </lineage>
</organism>
<dbReference type="Proteomes" id="UP000324222">
    <property type="component" value="Unassembled WGS sequence"/>
</dbReference>
<name>A0A5B7JSH7_PORTR</name>
<sequence>MSSSCTPVTDIY</sequence>
<protein>
    <submittedName>
        <fullName evidence="1">Uncharacterized protein</fullName>
    </submittedName>
</protein>
<proteinExistence type="predicted"/>
<evidence type="ECO:0000313" key="2">
    <source>
        <dbReference type="Proteomes" id="UP000324222"/>
    </source>
</evidence>
<reference evidence="1 2" key="1">
    <citation type="submission" date="2019-05" db="EMBL/GenBank/DDBJ databases">
        <title>Another draft genome of Portunus trituberculatus and its Hox gene families provides insights of decapod evolution.</title>
        <authorList>
            <person name="Jeong J.-H."/>
            <person name="Song I."/>
            <person name="Kim S."/>
            <person name="Choi T."/>
            <person name="Kim D."/>
            <person name="Ryu S."/>
            <person name="Kim W."/>
        </authorList>
    </citation>
    <scope>NUCLEOTIDE SEQUENCE [LARGE SCALE GENOMIC DNA]</scope>
    <source>
        <tissue evidence="1">Muscle</tissue>
    </source>
</reference>
<dbReference type="EMBL" id="VSRR010111501">
    <property type="protein sequence ID" value="MPC97799.1"/>
    <property type="molecule type" value="Genomic_DNA"/>
</dbReference>
<keyword evidence="2" id="KW-1185">Reference proteome</keyword>
<evidence type="ECO:0000313" key="1">
    <source>
        <dbReference type="EMBL" id="MPC97799.1"/>
    </source>
</evidence>
<accession>A0A5B7JSH7</accession>